<dbReference type="Proteomes" id="UP000316080">
    <property type="component" value="Unassembled WGS sequence"/>
</dbReference>
<evidence type="ECO:0000313" key="6">
    <source>
        <dbReference type="Proteomes" id="UP000317265"/>
    </source>
</evidence>
<dbReference type="NCBIfam" id="NF038402">
    <property type="entry name" value="TroA_like"/>
    <property type="match status" value="1"/>
</dbReference>
<dbReference type="PANTHER" id="PTHR30535">
    <property type="entry name" value="VITAMIN B12-BINDING PROTEIN"/>
    <property type="match status" value="1"/>
</dbReference>
<organism evidence="3 5">
    <name type="scientific">Thermoproteota archaeon</name>
    <dbReference type="NCBI Taxonomy" id="2056631"/>
    <lineage>
        <taxon>Archaea</taxon>
        <taxon>Thermoproteota</taxon>
    </lineage>
</organism>
<evidence type="ECO:0000313" key="5">
    <source>
        <dbReference type="Proteomes" id="UP000316080"/>
    </source>
</evidence>
<dbReference type="EMBL" id="QNVI01000034">
    <property type="protein sequence ID" value="TDA39151.1"/>
    <property type="molecule type" value="Genomic_DNA"/>
</dbReference>
<dbReference type="Proteomes" id="UP000317265">
    <property type="component" value="Unassembled WGS sequence"/>
</dbReference>
<proteinExistence type="predicted"/>
<accession>A0A520KGM8</accession>
<reference evidence="4 6" key="1">
    <citation type="journal article" date="2019" name="Nat. Microbiol.">
        <title>Expanding anaerobic alkane metabolism in the domain of Archaea.</title>
        <authorList>
            <person name="Wang Y."/>
            <person name="Wegener G."/>
            <person name="Hou J."/>
            <person name="Wang F."/>
            <person name="Xiao X."/>
        </authorList>
    </citation>
    <scope>NUCLEOTIDE SEQUENCE [LARGE SCALE GENOMIC DNA]</scope>
    <source>
        <strain evidence="4">WYZ-LMO11</strain>
    </source>
</reference>
<protein>
    <submittedName>
        <fullName evidence="3">ABC transporter substrate-binding protein</fullName>
    </submittedName>
</protein>
<dbReference type="InterPro" id="IPR050902">
    <property type="entry name" value="ABC_Transporter_SBP"/>
</dbReference>
<feature type="domain" description="Fe/B12 periplasmic-binding" evidence="2">
    <location>
        <begin position="85"/>
        <end position="346"/>
    </location>
</feature>
<dbReference type="InterPro" id="IPR054828">
    <property type="entry name" value="Vit_B12_bind_prot"/>
</dbReference>
<sequence length="364" mass="40565">MKYISTLIIIALILGVLNTAMIFAINNNVSNIDLSLSSLSNKLNNLVDEISSTKRELETFKSFYYPIIIKDALGRTVTINSEPMRIVSCTPSITEMLFALNLSDRIVGVDKYSDYPKLVLELKEKGLIAEVGGVTTLNCEKIASLNPDIVFIDASLQKKFVSTLEGFGLTVIALESPSIEEIMNNIYKISKITLKLEEGEKLINQIKNTINEITSKTSKVSKQKVLYLVWLEPLWTTGNGTYANELISIAGGVNIFNDKNGWFITNPEEIISRNPDVIIFSSMALPKPPEELLNYIKSIPGFSEINAVKNNRIYILTGNAANAIERPGPRVTDATILLAYILHPQLFNITVPNFISNYENIIRR</sequence>
<comment type="caution">
    <text evidence="3">The sequence shown here is derived from an EMBL/GenBank/DDBJ whole genome shotgun (WGS) entry which is preliminary data.</text>
</comment>
<name>A0A520KGM8_9CREN</name>
<evidence type="ECO:0000313" key="3">
    <source>
        <dbReference type="EMBL" id="RZN56908.1"/>
    </source>
</evidence>
<dbReference type="AlphaFoldDB" id="A0A520KGM8"/>
<evidence type="ECO:0000259" key="2">
    <source>
        <dbReference type="PROSITE" id="PS50983"/>
    </source>
</evidence>
<dbReference type="PROSITE" id="PS50983">
    <property type="entry name" value="FE_B12_PBP"/>
    <property type="match status" value="1"/>
</dbReference>
<dbReference type="InterPro" id="IPR002491">
    <property type="entry name" value="ABC_transptr_periplasmic_BD"/>
</dbReference>
<evidence type="ECO:0000313" key="4">
    <source>
        <dbReference type="EMBL" id="TDA39151.1"/>
    </source>
</evidence>
<dbReference type="SUPFAM" id="SSF53807">
    <property type="entry name" value="Helical backbone' metal receptor"/>
    <property type="match status" value="1"/>
</dbReference>
<keyword evidence="1" id="KW-0732">Signal</keyword>
<gene>
    <name evidence="4" type="ORF">DSO09_02720</name>
    <name evidence="3" type="ORF">EF809_01850</name>
</gene>
<dbReference type="Gene3D" id="3.40.50.1980">
    <property type="entry name" value="Nitrogenase molybdenum iron protein domain"/>
    <property type="match status" value="2"/>
</dbReference>
<dbReference type="Pfam" id="PF01497">
    <property type="entry name" value="Peripla_BP_2"/>
    <property type="match status" value="1"/>
</dbReference>
<dbReference type="PANTHER" id="PTHR30535:SF34">
    <property type="entry name" value="MOLYBDATE-BINDING PROTEIN MOLA"/>
    <property type="match status" value="1"/>
</dbReference>
<reference evidence="3 5" key="2">
    <citation type="journal article" date="2019" name="Nat. Microbiol.">
        <title>Wide diversity of methane and short-chain alkane metabolisms in uncultured archaea.</title>
        <authorList>
            <person name="Borrel G."/>
            <person name="Adam P.S."/>
            <person name="McKay L.J."/>
            <person name="Chen L.X."/>
            <person name="Sierra-Garcia I.N."/>
            <person name="Sieber C.M."/>
            <person name="Letourneur Q."/>
            <person name="Ghozlane A."/>
            <person name="Andersen G.L."/>
            <person name="Li W.J."/>
            <person name="Hallam S.J."/>
            <person name="Muyzer G."/>
            <person name="de Oliveira V.M."/>
            <person name="Inskeep W.P."/>
            <person name="Banfield J.F."/>
            <person name="Gribaldo S."/>
        </authorList>
    </citation>
    <scope>NUCLEOTIDE SEQUENCE [LARGE SCALE GENOMIC DNA]</scope>
    <source>
        <strain evidence="3">Verst-YHS</strain>
    </source>
</reference>
<dbReference type="EMBL" id="RXIH01000015">
    <property type="protein sequence ID" value="RZN56908.1"/>
    <property type="molecule type" value="Genomic_DNA"/>
</dbReference>
<evidence type="ECO:0000256" key="1">
    <source>
        <dbReference type="ARBA" id="ARBA00022729"/>
    </source>
</evidence>